<dbReference type="Proteomes" id="UP001605036">
    <property type="component" value="Unassembled WGS sequence"/>
</dbReference>
<gene>
    <name evidence="1" type="ORF">R1flu_027479</name>
</gene>
<keyword evidence="2" id="KW-1185">Reference proteome</keyword>
<dbReference type="EMBL" id="JBHFFA010000008">
    <property type="protein sequence ID" value="KAL2608906.1"/>
    <property type="molecule type" value="Genomic_DNA"/>
</dbReference>
<accession>A0ABD1XLX4</accession>
<organism evidence="1 2">
    <name type="scientific">Riccia fluitans</name>
    <dbReference type="NCBI Taxonomy" id="41844"/>
    <lineage>
        <taxon>Eukaryota</taxon>
        <taxon>Viridiplantae</taxon>
        <taxon>Streptophyta</taxon>
        <taxon>Embryophyta</taxon>
        <taxon>Marchantiophyta</taxon>
        <taxon>Marchantiopsida</taxon>
        <taxon>Marchantiidae</taxon>
        <taxon>Marchantiales</taxon>
        <taxon>Ricciaceae</taxon>
        <taxon>Riccia</taxon>
    </lineage>
</organism>
<name>A0ABD1XLX4_9MARC</name>
<evidence type="ECO:0000313" key="2">
    <source>
        <dbReference type="Proteomes" id="UP001605036"/>
    </source>
</evidence>
<dbReference type="AlphaFoldDB" id="A0ABD1XLX4"/>
<comment type="caution">
    <text evidence="1">The sequence shown here is derived from an EMBL/GenBank/DDBJ whole genome shotgun (WGS) entry which is preliminary data.</text>
</comment>
<protein>
    <submittedName>
        <fullName evidence="1">Uncharacterized protein</fullName>
    </submittedName>
</protein>
<reference evidence="1 2" key="1">
    <citation type="submission" date="2024-09" db="EMBL/GenBank/DDBJ databases">
        <title>Chromosome-scale assembly of Riccia fluitans.</title>
        <authorList>
            <person name="Paukszto L."/>
            <person name="Sawicki J."/>
            <person name="Karawczyk K."/>
            <person name="Piernik-Szablinska J."/>
            <person name="Szczecinska M."/>
            <person name="Mazdziarz M."/>
        </authorList>
    </citation>
    <scope>NUCLEOTIDE SEQUENCE [LARGE SCALE GENOMIC DNA]</scope>
    <source>
        <strain evidence="1">Rf_01</strain>
        <tissue evidence="1">Aerial parts of the thallus</tissue>
    </source>
</reference>
<evidence type="ECO:0000313" key="1">
    <source>
        <dbReference type="EMBL" id="KAL2608906.1"/>
    </source>
</evidence>
<proteinExistence type="predicted"/>
<sequence length="113" mass="12993">MPPISQAKLYQNLHKLPTRQVMALSYVRDRADIEQNSALKLQKLLADPQVVEDRVTIVVPPEGSQLHKSGQRSPDQEEHPICVILWWKHGNPLGEKGMEVIRADSKQYTWWAE</sequence>